<dbReference type="AlphaFoldDB" id="A0A285CSG1"/>
<dbReference type="EC" id="2.7.13.3" evidence="2"/>
<name>A0A285CSG1_9BACI</name>
<dbReference type="InterPro" id="IPR003594">
    <property type="entry name" value="HATPase_dom"/>
</dbReference>
<dbReference type="Gene3D" id="3.30.565.10">
    <property type="entry name" value="Histidine kinase-like ATPase, C-terminal domain"/>
    <property type="match status" value="1"/>
</dbReference>
<dbReference type="CDD" id="cd00082">
    <property type="entry name" value="HisKA"/>
    <property type="match status" value="1"/>
</dbReference>
<evidence type="ECO:0000256" key="3">
    <source>
        <dbReference type="ARBA" id="ARBA00022553"/>
    </source>
</evidence>
<proteinExistence type="predicted"/>
<keyword evidence="3" id="KW-0597">Phosphoprotein</keyword>
<keyword evidence="7" id="KW-0067">ATP-binding</keyword>
<dbReference type="OrthoDB" id="9815750at2"/>
<sequence length="373" mass="43471">MFATKLHIHDYLESYKFSLLESWSKKIIVSPNDPYQGNILKNGEMMYSIIQKAIMIPYEEMKPHIELLAKRVAEERVASEINIGEFVYNVSIGRSEIFHQLYKLDFKDKHSFLQEIFDNINLCFDWFLYCAVSHYDELKDKIIEEKKSFINQSHKDRLTLLGQMTSSFIHEFRNPLTSIQGFVQLLRSDHPTVPYLDIIAGEIEQLNFRISQFLLLSKKELIGKEKGKIDLQLLIEEILSFLYPSLLGAKVEVFKQLQIDTYIYGYQDELRQVFMNILFNAIDVLQNYRPDPKIYIQSYTYDNQVIVKLSNNGPAIPPALLQTIFEPFVTTKQLGTGLGLFVCKEIIEKHKGVLECISNLEETTFKMTFPIHP</sequence>
<evidence type="ECO:0000259" key="9">
    <source>
        <dbReference type="PROSITE" id="PS50109"/>
    </source>
</evidence>
<dbReference type="Gene3D" id="1.10.490.70">
    <property type="entry name" value="Histidine kinase N-terminal domain"/>
    <property type="match status" value="1"/>
</dbReference>
<keyword evidence="11" id="KW-1185">Reference proteome</keyword>
<dbReference type="InterPro" id="IPR018984">
    <property type="entry name" value="Histidine_kinase_N"/>
</dbReference>
<evidence type="ECO:0000256" key="1">
    <source>
        <dbReference type="ARBA" id="ARBA00000085"/>
    </source>
</evidence>
<dbReference type="InterPro" id="IPR036097">
    <property type="entry name" value="HisK_dim/P_sf"/>
</dbReference>
<comment type="catalytic activity">
    <reaction evidence="1">
        <text>ATP + protein L-histidine = ADP + protein N-phospho-L-histidine.</text>
        <dbReference type="EC" id="2.7.13.3"/>
    </reaction>
</comment>
<dbReference type="SMART" id="SM00388">
    <property type="entry name" value="HisKA"/>
    <property type="match status" value="1"/>
</dbReference>
<dbReference type="InterPro" id="IPR003661">
    <property type="entry name" value="HisK_dim/P_dom"/>
</dbReference>
<protein>
    <recommendedName>
        <fullName evidence="2">histidine kinase</fullName>
        <ecNumber evidence="2">2.7.13.3</ecNumber>
    </recommendedName>
</protein>
<dbReference type="Pfam" id="PF00512">
    <property type="entry name" value="HisKA"/>
    <property type="match status" value="1"/>
</dbReference>
<dbReference type="SUPFAM" id="SSF47384">
    <property type="entry name" value="Homodimeric domain of signal transducing histidine kinase"/>
    <property type="match status" value="1"/>
</dbReference>
<dbReference type="GO" id="GO:0005524">
    <property type="term" value="F:ATP binding"/>
    <property type="evidence" value="ECO:0007669"/>
    <property type="project" value="UniProtKB-KW"/>
</dbReference>
<dbReference type="InterPro" id="IPR036890">
    <property type="entry name" value="HATPase_C_sf"/>
</dbReference>
<organism evidence="10 11">
    <name type="scientific">Bacillus oleivorans</name>
    <dbReference type="NCBI Taxonomy" id="1448271"/>
    <lineage>
        <taxon>Bacteria</taxon>
        <taxon>Bacillati</taxon>
        <taxon>Bacillota</taxon>
        <taxon>Bacilli</taxon>
        <taxon>Bacillales</taxon>
        <taxon>Bacillaceae</taxon>
        <taxon>Bacillus</taxon>
    </lineage>
</organism>
<dbReference type="EMBL" id="OAOP01000003">
    <property type="protein sequence ID" value="SNX69978.1"/>
    <property type="molecule type" value="Genomic_DNA"/>
</dbReference>
<dbReference type="RefSeq" id="WP_097158271.1">
    <property type="nucleotide sequence ID" value="NZ_JBEPMQ010000002.1"/>
</dbReference>
<gene>
    <name evidence="10" type="ORF">SAMN05877753_103360</name>
</gene>
<dbReference type="Pfam" id="PF09385">
    <property type="entry name" value="HisK_N"/>
    <property type="match status" value="1"/>
</dbReference>
<dbReference type="PANTHER" id="PTHR43065:SF10">
    <property type="entry name" value="PEROXIDE STRESS-ACTIVATED HISTIDINE KINASE MAK3"/>
    <property type="match status" value="1"/>
</dbReference>
<reference evidence="10 11" key="1">
    <citation type="submission" date="2017-08" db="EMBL/GenBank/DDBJ databases">
        <authorList>
            <person name="de Groot N.N."/>
        </authorList>
    </citation>
    <scope>NUCLEOTIDE SEQUENCE [LARGE SCALE GENOMIC DNA]</scope>
    <source>
        <strain evidence="10 11">JC228</strain>
    </source>
</reference>
<evidence type="ECO:0000256" key="6">
    <source>
        <dbReference type="ARBA" id="ARBA00022777"/>
    </source>
</evidence>
<keyword evidence="4" id="KW-0808">Transferase</keyword>
<keyword evidence="8" id="KW-0902">Two-component regulatory system</keyword>
<dbReference type="Proteomes" id="UP000219546">
    <property type="component" value="Unassembled WGS sequence"/>
</dbReference>
<dbReference type="GO" id="GO:0000155">
    <property type="term" value="F:phosphorelay sensor kinase activity"/>
    <property type="evidence" value="ECO:0007669"/>
    <property type="project" value="InterPro"/>
</dbReference>
<feature type="domain" description="Histidine kinase" evidence="9">
    <location>
        <begin position="167"/>
        <end position="373"/>
    </location>
</feature>
<dbReference type="InterPro" id="IPR005467">
    <property type="entry name" value="His_kinase_dom"/>
</dbReference>
<dbReference type="PRINTS" id="PR00344">
    <property type="entry name" value="BCTRLSENSOR"/>
</dbReference>
<evidence type="ECO:0000313" key="10">
    <source>
        <dbReference type="EMBL" id="SNX69978.1"/>
    </source>
</evidence>
<evidence type="ECO:0000256" key="7">
    <source>
        <dbReference type="ARBA" id="ARBA00022840"/>
    </source>
</evidence>
<evidence type="ECO:0000256" key="2">
    <source>
        <dbReference type="ARBA" id="ARBA00012438"/>
    </source>
</evidence>
<dbReference type="Pfam" id="PF02518">
    <property type="entry name" value="HATPase_c"/>
    <property type="match status" value="1"/>
</dbReference>
<dbReference type="SUPFAM" id="SSF55874">
    <property type="entry name" value="ATPase domain of HSP90 chaperone/DNA topoisomerase II/histidine kinase"/>
    <property type="match status" value="1"/>
</dbReference>
<evidence type="ECO:0000313" key="11">
    <source>
        <dbReference type="Proteomes" id="UP000219546"/>
    </source>
</evidence>
<dbReference type="SMART" id="SM00387">
    <property type="entry name" value="HATPase_c"/>
    <property type="match status" value="1"/>
</dbReference>
<dbReference type="Gene3D" id="1.10.287.130">
    <property type="match status" value="1"/>
</dbReference>
<evidence type="ECO:0000256" key="4">
    <source>
        <dbReference type="ARBA" id="ARBA00022679"/>
    </source>
</evidence>
<keyword evidence="6 10" id="KW-0418">Kinase</keyword>
<dbReference type="InterPro" id="IPR004358">
    <property type="entry name" value="Sig_transdc_His_kin-like_C"/>
</dbReference>
<evidence type="ECO:0000256" key="8">
    <source>
        <dbReference type="ARBA" id="ARBA00023012"/>
    </source>
</evidence>
<keyword evidence="5" id="KW-0547">Nucleotide-binding</keyword>
<dbReference type="PANTHER" id="PTHR43065">
    <property type="entry name" value="SENSOR HISTIDINE KINASE"/>
    <property type="match status" value="1"/>
</dbReference>
<accession>A0A285CSG1</accession>
<evidence type="ECO:0000256" key="5">
    <source>
        <dbReference type="ARBA" id="ARBA00022741"/>
    </source>
</evidence>
<dbReference type="PROSITE" id="PS50109">
    <property type="entry name" value="HIS_KIN"/>
    <property type="match status" value="1"/>
</dbReference>